<keyword evidence="6" id="KW-1185">Reference proteome</keyword>
<reference evidence="5" key="1">
    <citation type="submission" date="2023-03" db="EMBL/GenBank/DDBJ databases">
        <title>Massive genome expansion in bonnet fungi (Mycena s.s.) driven by repeated elements and novel gene families across ecological guilds.</title>
        <authorList>
            <consortium name="Lawrence Berkeley National Laboratory"/>
            <person name="Harder C.B."/>
            <person name="Miyauchi S."/>
            <person name="Viragh M."/>
            <person name="Kuo A."/>
            <person name="Thoen E."/>
            <person name="Andreopoulos B."/>
            <person name="Lu D."/>
            <person name="Skrede I."/>
            <person name="Drula E."/>
            <person name="Henrissat B."/>
            <person name="Morin E."/>
            <person name="Kohler A."/>
            <person name="Barry K."/>
            <person name="LaButti K."/>
            <person name="Morin E."/>
            <person name="Salamov A."/>
            <person name="Lipzen A."/>
            <person name="Mereny Z."/>
            <person name="Hegedus B."/>
            <person name="Baldrian P."/>
            <person name="Stursova M."/>
            <person name="Weitz H."/>
            <person name="Taylor A."/>
            <person name="Grigoriev I.V."/>
            <person name="Nagy L.G."/>
            <person name="Martin F."/>
            <person name="Kauserud H."/>
        </authorList>
    </citation>
    <scope>NUCLEOTIDE SEQUENCE</scope>
    <source>
        <strain evidence="5">CBHHK002</strain>
    </source>
</reference>
<name>A0AAD7AQ05_9AGAR</name>
<dbReference type="InterPro" id="IPR051838">
    <property type="entry name" value="ARTD_PARP"/>
</dbReference>
<accession>A0AAD7AQ05</accession>
<organism evidence="5 6">
    <name type="scientific">Mycena albidolilacea</name>
    <dbReference type="NCBI Taxonomy" id="1033008"/>
    <lineage>
        <taxon>Eukaryota</taxon>
        <taxon>Fungi</taxon>
        <taxon>Dikarya</taxon>
        <taxon>Basidiomycota</taxon>
        <taxon>Agaricomycotina</taxon>
        <taxon>Agaricomycetes</taxon>
        <taxon>Agaricomycetidae</taxon>
        <taxon>Agaricales</taxon>
        <taxon>Marasmiineae</taxon>
        <taxon>Mycenaceae</taxon>
        <taxon>Mycena</taxon>
    </lineage>
</organism>
<evidence type="ECO:0008006" key="7">
    <source>
        <dbReference type="Google" id="ProtNLM"/>
    </source>
</evidence>
<evidence type="ECO:0000256" key="4">
    <source>
        <dbReference type="ARBA" id="ARBA00023027"/>
    </source>
</evidence>
<evidence type="ECO:0000256" key="1">
    <source>
        <dbReference type="ARBA" id="ARBA00022676"/>
    </source>
</evidence>
<proteinExistence type="predicted"/>
<evidence type="ECO:0000256" key="2">
    <source>
        <dbReference type="ARBA" id="ARBA00022679"/>
    </source>
</evidence>
<keyword evidence="2" id="KW-0808">Transferase</keyword>
<keyword evidence="3" id="KW-0548">Nucleotidyltransferase</keyword>
<evidence type="ECO:0000256" key="3">
    <source>
        <dbReference type="ARBA" id="ARBA00022695"/>
    </source>
</evidence>
<protein>
    <recommendedName>
        <fullName evidence="7">PARP catalytic domain-containing protein</fullName>
    </recommendedName>
</protein>
<dbReference type="EMBL" id="JARIHO010000003">
    <property type="protein sequence ID" value="KAJ7364289.1"/>
    <property type="molecule type" value="Genomic_DNA"/>
</dbReference>
<keyword evidence="1" id="KW-0328">Glycosyltransferase</keyword>
<dbReference type="AlphaFoldDB" id="A0AAD7AQ05"/>
<evidence type="ECO:0000313" key="5">
    <source>
        <dbReference type="EMBL" id="KAJ7364289.1"/>
    </source>
</evidence>
<dbReference type="SUPFAM" id="SSF56399">
    <property type="entry name" value="ADP-ribosylation"/>
    <property type="match status" value="1"/>
</dbReference>
<dbReference type="Proteomes" id="UP001218218">
    <property type="component" value="Unassembled WGS sequence"/>
</dbReference>
<evidence type="ECO:0000313" key="6">
    <source>
        <dbReference type="Proteomes" id="UP001218218"/>
    </source>
</evidence>
<gene>
    <name evidence="5" type="ORF">DFH08DRAFT_949893</name>
</gene>
<keyword evidence="4" id="KW-0520">NAD</keyword>
<dbReference type="GO" id="GO:0016779">
    <property type="term" value="F:nucleotidyltransferase activity"/>
    <property type="evidence" value="ECO:0007669"/>
    <property type="project" value="UniProtKB-KW"/>
</dbReference>
<dbReference type="Gene3D" id="3.90.228.10">
    <property type="match status" value="1"/>
</dbReference>
<comment type="caution">
    <text evidence="5">The sequence shown here is derived from an EMBL/GenBank/DDBJ whole genome shotgun (WGS) entry which is preliminary data.</text>
</comment>
<sequence length="160" mass="17718">MSDERCIQVVVPAAEAKFQKALQNATTTDANVKECPSLYANWHSIIRHRLWYRSVTNGPTFGDGVYLAKEPQTSMGHYDASGRACWRKGKLGPTSCVALAEVVNLPKHWCLLIKSLEAPAVDSMKGKKKSVISLVKFDPAQTITLQVCHLYCQAHTLFAL</sequence>
<dbReference type="PANTHER" id="PTHR21328">
    <property type="entry name" value="POLY ADP-RIBOSE POLYMERASE FAMILY, MEMBER PARP"/>
    <property type="match status" value="1"/>
</dbReference>
<dbReference type="GO" id="GO:0016757">
    <property type="term" value="F:glycosyltransferase activity"/>
    <property type="evidence" value="ECO:0007669"/>
    <property type="project" value="UniProtKB-KW"/>
</dbReference>